<gene>
    <name evidence="2" type="ORF">EGYM00392_LOCUS2803</name>
</gene>
<feature type="compositionally biased region" description="Polar residues" evidence="1">
    <location>
        <begin position="19"/>
        <end position="40"/>
    </location>
</feature>
<sequence>MGTHHNLSQLPETKKNHRGTISCQQDGPNHTSPSNCKSKSTGAITTQVDKAHNILTICIPVCYISCVQRSTCKIGHRLQTSDVWSHHMHLCATNPQSETPHSRMKLTPTRHI</sequence>
<evidence type="ECO:0000256" key="1">
    <source>
        <dbReference type="SAM" id="MobiDB-lite"/>
    </source>
</evidence>
<accession>A0A7S1N1W0</accession>
<organism evidence="2">
    <name type="scientific">Eutreptiella gymnastica</name>
    <dbReference type="NCBI Taxonomy" id="73025"/>
    <lineage>
        <taxon>Eukaryota</taxon>
        <taxon>Discoba</taxon>
        <taxon>Euglenozoa</taxon>
        <taxon>Euglenida</taxon>
        <taxon>Spirocuta</taxon>
        <taxon>Euglenophyceae</taxon>
        <taxon>Eutreptiales</taxon>
        <taxon>Eutreptiaceae</taxon>
        <taxon>Eutreptiella</taxon>
    </lineage>
</organism>
<feature type="region of interest" description="Disordered" evidence="1">
    <location>
        <begin position="1"/>
        <end position="40"/>
    </location>
</feature>
<feature type="compositionally biased region" description="Polar residues" evidence="1">
    <location>
        <begin position="1"/>
        <end position="11"/>
    </location>
</feature>
<dbReference type="EMBL" id="HBGA01007766">
    <property type="protein sequence ID" value="CAD8991760.1"/>
    <property type="molecule type" value="Transcribed_RNA"/>
</dbReference>
<proteinExistence type="predicted"/>
<reference evidence="2" key="1">
    <citation type="submission" date="2021-01" db="EMBL/GenBank/DDBJ databases">
        <authorList>
            <person name="Corre E."/>
            <person name="Pelletier E."/>
            <person name="Niang G."/>
            <person name="Scheremetjew M."/>
            <person name="Finn R."/>
            <person name="Kale V."/>
            <person name="Holt S."/>
            <person name="Cochrane G."/>
            <person name="Meng A."/>
            <person name="Brown T."/>
            <person name="Cohen L."/>
        </authorList>
    </citation>
    <scope>NUCLEOTIDE SEQUENCE</scope>
    <source>
        <strain evidence="2">NIES-381</strain>
    </source>
</reference>
<dbReference type="AlphaFoldDB" id="A0A7S1N1W0"/>
<name>A0A7S1N1W0_9EUGL</name>
<evidence type="ECO:0000313" key="2">
    <source>
        <dbReference type="EMBL" id="CAD8991760.1"/>
    </source>
</evidence>
<protein>
    <submittedName>
        <fullName evidence="2">Uncharacterized protein</fullName>
    </submittedName>
</protein>